<evidence type="ECO:0000313" key="3">
    <source>
        <dbReference type="EMBL" id="KAF3853033.1"/>
    </source>
</evidence>
<dbReference type="AlphaFoldDB" id="A0A7J5YUZ7"/>
<name>A0A7J5YUZ7_DISMA</name>
<evidence type="ECO:0000259" key="2">
    <source>
        <dbReference type="Pfam" id="PF19281"/>
    </source>
</evidence>
<dbReference type="PANTHER" id="PTHR15698">
    <property type="entry name" value="PROTEIN CBG15099"/>
    <property type="match status" value="1"/>
</dbReference>
<comment type="caution">
    <text evidence="3">The sequence shown here is derived from an EMBL/GenBank/DDBJ whole genome shotgun (WGS) entry which is preliminary data.</text>
</comment>
<dbReference type="EMBL" id="JAAKFY010000008">
    <property type="protein sequence ID" value="KAF3853033.1"/>
    <property type="molecule type" value="Genomic_DNA"/>
</dbReference>
<keyword evidence="4" id="KW-1185">Reference proteome</keyword>
<gene>
    <name evidence="3" type="ORF">F7725_013721</name>
</gene>
<reference evidence="3 4" key="1">
    <citation type="submission" date="2020-03" db="EMBL/GenBank/DDBJ databases">
        <title>Dissostichus mawsoni Genome sequencing and assembly.</title>
        <authorList>
            <person name="Park H."/>
        </authorList>
    </citation>
    <scope>NUCLEOTIDE SEQUENCE [LARGE SCALE GENOMIC DNA]</scope>
    <source>
        <strain evidence="3">DM0001</strain>
        <tissue evidence="3">Muscle</tissue>
    </source>
</reference>
<dbReference type="Pfam" id="PF19281">
    <property type="entry name" value="PHYHIP_C"/>
    <property type="match status" value="1"/>
</dbReference>
<evidence type="ECO:0000256" key="1">
    <source>
        <dbReference type="SAM" id="MobiDB-lite"/>
    </source>
</evidence>
<dbReference type="Proteomes" id="UP000518266">
    <property type="component" value="Unassembled WGS sequence"/>
</dbReference>
<protein>
    <recommendedName>
        <fullName evidence="2">Phytanoyl-CoA hydroxylase-interacting protein-like C-terminal domain-containing protein</fullName>
    </recommendedName>
</protein>
<proteinExistence type="predicted"/>
<sequence>MTVRGHWFLSPRTQYSVSVQTASKHRTESTASPSGARAATSAPQVPERTSGLLLSASEAAPAESRAGLRPPAALQRIPAETLFNQNTNVYFGDFYCMYTSYHYVVLVLAPRGSSGDSFCRARLPELDPESNVFLRRRAAADGSLSFLHAQDLILELIYTEAVDLDLGTVAPIAGQQLLDHTKIDLSCKVCYVS</sequence>
<organism evidence="3 4">
    <name type="scientific">Dissostichus mawsoni</name>
    <name type="common">Antarctic cod</name>
    <dbReference type="NCBI Taxonomy" id="36200"/>
    <lineage>
        <taxon>Eukaryota</taxon>
        <taxon>Metazoa</taxon>
        <taxon>Chordata</taxon>
        <taxon>Craniata</taxon>
        <taxon>Vertebrata</taxon>
        <taxon>Euteleostomi</taxon>
        <taxon>Actinopterygii</taxon>
        <taxon>Neopterygii</taxon>
        <taxon>Teleostei</taxon>
        <taxon>Neoteleostei</taxon>
        <taxon>Acanthomorphata</taxon>
        <taxon>Eupercaria</taxon>
        <taxon>Perciformes</taxon>
        <taxon>Notothenioidei</taxon>
        <taxon>Nototheniidae</taxon>
        <taxon>Dissostichus</taxon>
    </lineage>
</organism>
<dbReference type="InterPro" id="IPR045545">
    <property type="entry name" value="PHYIP/PHIPL_C"/>
</dbReference>
<accession>A0A7J5YUZ7</accession>
<dbReference type="PANTHER" id="PTHR15698:SF4">
    <property type="entry name" value="PHYTANOYL-COA HYDROXYLASE-INTERACTING PROTEIN-LIKE C-TERMINAL DOMAIN-CONTAINING PROTEIN"/>
    <property type="match status" value="1"/>
</dbReference>
<feature type="domain" description="Phytanoyl-CoA hydroxylase-interacting protein-like C-terminal" evidence="2">
    <location>
        <begin position="76"/>
        <end position="193"/>
    </location>
</feature>
<evidence type="ECO:0000313" key="4">
    <source>
        <dbReference type="Proteomes" id="UP000518266"/>
    </source>
</evidence>
<feature type="region of interest" description="Disordered" evidence="1">
    <location>
        <begin position="19"/>
        <end position="47"/>
    </location>
</feature>
<dbReference type="GO" id="GO:0005737">
    <property type="term" value="C:cytoplasm"/>
    <property type="evidence" value="ECO:0007669"/>
    <property type="project" value="TreeGrafter"/>
</dbReference>
<dbReference type="OrthoDB" id="6121053at2759"/>
<dbReference type="InterPro" id="IPR042868">
    <property type="entry name" value="PHYHIP/PHYHIPL"/>
</dbReference>